<dbReference type="EC" id="2.3.1.-" evidence="2"/>
<dbReference type="EMBL" id="CP037422">
    <property type="protein sequence ID" value="QDU09739.1"/>
    <property type="molecule type" value="Genomic_DNA"/>
</dbReference>
<evidence type="ECO:0000313" key="2">
    <source>
        <dbReference type="EMBL" id="QDU09739.1"/>
    </source>
</evidence>
<name>A0A517WWY3_9PLAN</name>
<keyword evidence="2" id="KW-0808">Transferase</keyword>
<keyword evidence="3" id="KW-1185">Reference proteome</keyword>
<keyword evidence="1" id="KW-1133">Transmembrane helix</keyword>
<sequence>MFPQLITGPIVCYTEIESQLNSISEKINQNQFALSNYEHFRFLVTLAYDTFKLLAGLFVYSFGGESWKAFANLMQFSDSHVLGGLWYGANWTFVIWRLYHGGLLIAYFAFRSWIKFEILSSIGQLVTFLLVVVGWVIFRSSDMTMELLC</sequence>
<keyword evidence="1" id="KW-0812">Transmembrane</keyword>
<dbReference type="AlphaFoldDB" id="A0A517WWY3"/>
<feature type="transmembrane region" description="Helical" evidence="1">
    <location>
        <begin position="116"/>
        <end position="138"/>
    </location>
</feature>
<feature type="transmembrane region" description="Helical" evidence="1">
    <location>
        <begin position="84"/>
        <end position="110"/>
    </location>
</feature>
<feature type="transmembrane region" description="Helical" evidence="1">
    <location>
        <begin position="42"/>
        <end position="63"/>
    </location>
</feature>
<gene>
    <name evidence="2" type="primary">patA_1</name>
    <name evidence="2" type="ORF">V202x_31310</name>
</gene>
<dbReference type="Proteomes" id="UP000318384">
    <property type="component" value="Chromosome"/>
</dbReference>
<organism evidence="2 3">
    <name type="scientific">Gimesia aquarii</name>
    <dbReference type="NCBI Taxonomy" id="2527964"/>
    <lineage>
        <taxon>Bacteria</taxon>
        <taxon>Pseudomonadati</taxon>
        <taxon>Planctomycetota</taxon>
        <taxon>Planctomycetia</taxon>
        <taxon>Planctomycetales</taxon>
        <taxon>Planctomycetaceae</taxon>
        <taxon>Gimesia</taxon>
    </lineage>
</organism>
<keyword evidence="2" id="KW-0012">Acyltransferase</keyword>
<dbReference type="GO" id="GO:0016746">
    <property type="term" value="F:acyltransferase activity"/>
    <property type="evidence" value="ECO:0007669"/>
    <property type="project" value="UniProtKB-KW"/>
</dbReference>
<proteinExistence type="predicted"/>
<accession>A0A517WWY3</accession>
<evidence type="ECO:0000256" key="1">
    <source>
        <dbReference type="SAM" id="Phobius"/>
    </source>
</evidence>
<keyword evidence="1" id="KW-0472">Membrane</keyword>
<reference evidence="2 3" key="1">
    <citation type="submission" date="2019-03" db="EMBL/GenBank/DDBJ databases">
        <title>Deep-cultivation of Planctomycetes and their phenomic and genomic characterization uncovers novel biology.</title>
        <authorList>
            <person name="Wiegand S."/>
            <person name="Jogler M."/>
            <person name="Boedeker C."/>
            <person name="Pinto D."/>
            <person name="Vollmers J."/>
            <person name="Rivas-Marin E."/>
            <person name="Kohn T."/>
            <person name="Peeters S.H."/>
            <person name="Heuer A."/>
            <person name="Rast P."/>
            <person name="Oberbeckmann S."/>
            <person name="Bunk B."/>
            <person name="Jeske O."/>
            <person name="Meyerdierks A."/>
            <person name="Storesund J.E."/>
            <person name="Kallscheuer N."/>
            <person name="Luecker S."/>
            <person name="Lage O.M."/>
            <person name="Pohl T."/>
            <person name="Merkel B.J."/>
            <person name="Hornburger P."/>
            <person name="Mueller R.-W."/>
            <person name="Bruemmer F."/>
            <person name="Labrenz M."/>
            <person name="Spormann A.M."/>
            <person name="Op den Camp H."/>
            <person name="Overmann J."/>
            <person name="Amann R."/>
            <person name="Jetten M.S.M."/>
            <person name="Mascher T."/>
            <person name="Medema M.H."/>
            <person name="Devos D.P."/>
            <person name="Kaster A.-K."/>
            <person name="Ovreas L."/>
            <person name="Rohde M."/>
            <person name="Galperin M.Y."/>
            <person name="Jogler C."/>
        </authorList>
    </citation>
    <scope>NUCLEOTIDE SEQUENCE [LARGE SCALE GENOMIC DNA]</scope>
    <source>
        <strain evidence="2 3">V202</strain>
    </source>
</reference>
<evidence type="ECO:0000313" key="3">
    <source>
        <dbReference type="Proteomes" id="UP000318384"/>
    </source>
</evidence>
<protein>
    <submittedName>
        <fullName evidence="2">Peptidoglycan O-acetyltransferase</fullName>
        <ecNumber evidence="2">2.3.1.-</ecNumber>
    </submittedName>
</protein>